<feature type="region of interest" description="Disordered" evidence="1">
    <location>
        <begin position="1"/>
        <end position="66"/>
    </location>
</feature>
<feature type="compositionally biased region" description="Acidic residues" evidence="1">
    <location>
        <begin position="28"/>
        <end position="39"/>
    </location>
</feature>
<accession>A0ABR2Z6Z3</accession>
<dbReference type="EMBL" id="JBBXMP010001346">
    <property type="protein sequence ID" value="KAL0056553.1"/>
    <property type="molecule type" value="Genomic_DNA"/>
</dbReference>
<reference evidence="2 3" key="1">
    <citation type="submission" date="2024-05" db="EMBL/GenBank/DDBJ databases">
        <title>A draft genome resource for the thread blight pathogen Marasmius tenuissimus strain MS-2.</title>
        <authorList>
            <person name="Yulfo-Soto G.E."/>
            <person name="Baruah I.K."/>
            <person name="Amoako-Attah I."/>
            <person name="Bukari Y."/>
            <person name="Meinhardt L.W."/>
            <person name="Bailey B.A."/>
            <person name="Cohen S.P."/>
        </authorList>
    </citation>
    <scope>NUCLEOTIDE SEQUENCE [LARGE SCALE GENOMIC DNA]</scope>
    <source>
        <strain evidence="2 3">MS-2</strain>
    </source>
</reference>
<sequence length="137" mass="14683">PPITDDLYPDRALGDLDNASDGSASDEGSNEDSNEDMDSTIDGSEMDVNNSEDEDEDSGGYSLPWSDTAEFTNSVAKLTSLTTLLLQTWSVGSTEQCQLDNARTLASGTSVDVVEIVWGMPGSSQHCICIDKRVKIL</sequence>
<proteinExistence type="predicted"/>
<dbReference type="Proteomes" id="UP001437256">
    <property type="component" value="Unassembled WGS sequence"/>
</dbReference>
<keyword evidence="3" id="KW-1185">Reference proteome</keyword>
<comment type="caution">
    <text evidence="2">The sequence shown here is derived from an EMBL/GenBank/DDBJ whole genome shotgun (WGS) entry which is preliminary data.</text>
</comment>
<protein>
    <submittedName>
        <fullName evidence="2">Uncharacterized protein</fullName>
    </submittedName>
</protein>
<feature type="non-terminal residue" evidence="2">
    <location>
        <position position="1"/>
    </location>
</feature>
<evidence type="ECO:0000256" key="1">
    <source>
        <dbReference type="SAM" id="MobiDB-lite"/>
    </source>
</evidence>
<evidence type="ECO:0000313" key="3">
    <source>
        <dbReference type="Proteomes" id="UP001437256"/>
    </source>
</evidence>
<evidence type="ECO:0000313" key="2">
    <source>
        <dbReference type="EMBL" id="KAL0056553.1"/>
    </source>
</evidence>
<organism evidence="2 3">
    <name type="scientific">Marasmius tenuissimus</name>
    <dbReference type="NCBI Taxonomy" id="585030"/>
    <lineage>
        <taxon>Eukaryota</taxon>
        <taxon>Fungi</taxon>
        <taxon>Dikarya</taxon>
        <taxon>Basidiomycota</taxon>
        <taxon>Agaricomycotina</taxon>
        <taxon>Agaricomycetes</taxon>
        <taxon>Agaricomycetidae</taxon>
        <taxon>Agaricales</taxon>
        <taxon>Marasmiineae</taxon>
        <taxon>Marasmiaceae</taxon>
        <taxon>Marasmius</taxon>
    </lineage>
</organism>
<gene>
    <name evidence="2" type="ORF">AAF712_016842</name>
</gene>
<name>A0ABR2Z6Z3_9AGAR</name>